<protein>
    <recommendedName>
        <fullName evidence="3">DUF29 domain-containing protein</fullName>
    </recommendedName>
</protein>
<gene>
    <name evidence="1" type="ORF">ThimaDRAFT_1419</name>
</gene>
<evidence type="ECO:0000313" key="2">
    <source>
        <dbReference type="Proteomes" id="UP000005459"/>
    </source>
</evidence>
<sequence length="72" mass="8009">MARQRNLKSAHEPEAPVYGEDLVAWAFANARLLREGRFDSLDVENIAEELEDMGRSENGHLRAICASCSCTS</sequence>
<dbReference type="STRING" id="768671.ThimaDRAFT_1419"/>
<dbReference type="Pfam" id="PF01724">
    <property type="entry name" value="DUF29"/>
    <property type="match status" value="1"/>
</dbReference>
<dbReference type="EMBL" id="AFWV01000004">
    <property type="protein sequence ID" value="EGV19275.1"/>
    <property type="molecule type" value="Genomic_DNA"/>
</dbReference>
<dbReference type="Proteomes" id="UP000005459">
    <property type="component" value="Unassembled WGS sequence"/>
</dbReference>
<dbReference type="PATRIC" id="fig|768671.3.peg.1517"/>
<dbReference type="Gene3D" id="1.20.1220.20">
    <property type="entry name" value="Uncharcterised protein PF01724"/>
    <property type="match status" value="1"/>
</dbReference>
<name>F9U917_9GAMM</name>
<reference evidence="1 2" key="1">
    <citation type="submission" date="2011-06" db="EMBL/GenBank/DDBJ databases">
        <title>The draft genome of Thiocapsa marina 5811.</title>
        <authorList>
            <consortium name="US DOE Joint Genome Institute (JGI-PGF)"/>
            <person name="Lucas S."/>
            <person name="Han J."/>
            <person name="Cheng J.-F."/>
            <person name="Goodwin L."/>
            <person name="Pitluck S."/>
            <person name="Peters L."/>
            <person name="Land M.L."/>
            <person name="Hauser L."/>
            <person name="Vogl K."/>
            <person name="Liu Z."/>
            <person name="Imhoff J."/>
            <person name="Thiel V."/>
            <person name="Frigaard N.-U."/>
            <person name="Bryant D."/>
            <person name="Woyke T.J."/>
        </authorList>
    </citation>
    <scope>NUCLEOTIDE SEQUENCE [LARGE SCALE GENOMIC DNA]</scope>
    <source>
        <strain evidence="1 2">5811</strain>
    </source>
</reference>
<dbReference type="AlphaFoldDB" id="F9U917"/>
<proteinExistence type="predicted"/>
<accession>F9U917</accession>
<keyword evidence="2" id="KW-1185">Reference proteome</keyword>
<evidence type="ECO:0008006" key="3">
    <source>
        <dbReference type="Google" id="ProtNLM"/>
    </source>
</evidence>
<evidence type="ECO:0000313" key="1">
    <source>
        <dbReference type="EMBL" id="EGV19275.1"/>
    </source>
</evidence>
<organism evidence="1 2">
    <name type="scientific">Thiocapsa marina 5811</name>
    <dbReference type="NCBI Taxonomy" id="768671"/>
    <lineage>
        <taxon>Bacteria</taxon>
        <taxon>Pseudomonadati</taxon>
        <taxon>Pseudomonadota</taxon>
        <taxon>Gammaproteobacteria</taxon>
        <taxon>Chromatiales</taxon>
        <taxon>Chromatiaceae</taxon>
        <taxon>Thiocapsa</taxon>
    </lineage>
</organism>